<dbReference type="Gene3D" id="2.160.20.10">
    <property type="entry name" value="Single-stranded right-handed beta-helix, Pectin lyase-like"/>
    <property type="match status" value="1"/>
</dbReference>
<dbReference type="InterPro" id="IPR011050">
    <property type="entry name" value="Pectin_lyase_fold/virulence"/>
</dbReference>
<dbReference type="Pfam" id="PF05860">
    <property type="entry name" value="TPS"/>
    <property type="match status" value="1"/>
</dbReference>
<dbReference type="SUPFAM" id="SSF51126">
    <property type="entry name" value="Pectin lyase-like"/>
    <property type="match status" value="1"/>
</dbReference>
<feature type="domain" description="Filamentous haemagglutinin FhaB/tRNA nuclease CdiA-like TPS" evidence="2">
    <location>
        <begin position="89"/>
        <end position="201"/>
    </location>
</feature>
<dbReference type="PANTHER" id="PTHR12338">
    <property type="entry name" value="AUTOTRANSPORTER"/>
    <property type="match status" value="1"/>
</dbReference>
<dbReference type="Proteomes" id="UP000063429">
    <property type="component" value="Chromosome"/>
</dbReference>
<dbReference type="SMART" id="SM00912">
    <property type="entry name" value="Haemagg_act"/>
    <property type="match status" value="1"/>
</dbReference>
<organism evidence="3 4">
    <name type="scientific">Herbaspirillum hiltneri N3</name>
    <dbReference type="NCBI Taxonomy" id="1262470"/>
    <lineage>
        <taxon>Bacteria</taxon>
        <taxon>Pseudomonadati</taxon>
        <taxon>Pseudomonadota</taxon>
        <taxon>Betaproteobacteria</taxon>
        <taxon>Burkholderiales</taxon>
        <taxon>Oxalobacteraceae</taxon>
        <taxon>Herbaspirillum</taxon>
    </lineage>
</organism>
<dbReference type="InterPro" id="IPR050909">
    <property type="entry name" value="Bact_Autotransporter_VF"/>
</dbReference>
<accession>A0ABM5UVT2</accession>
<feature type="region of interest" description="Disordered" evidence="1">
    <location>
        <begin position="1380"/>
        <end position="1435"/>
    </location>
</feature>
<evidence type="ECO:0000256" key="1">
    <source>
        <dbReference type="SAM" id="MobiDB-lite"/>
    </source>
</evidence>
<dbReference type="InterPro" id="IPR012334">
    <property type="entry name" value="Pectin_lyas_fold"/>
</dbReference>
<evidence type="ECO:0000313" key="3">
    <source>
        <dbReference type="EMBL" id="AKZ61313.1"/>
    </source>
</evidence>
<dbReference type="EMBL" id="CP011409">
    <property type="protein sequence ID" value="AKZ61313.1"/>
    <property type="molecule type" value="Genomic_DNA"/>
</dbReference>
<proteinExistence type="predicted"/>
<reference evidence="4" key="1">
    <citation type="journal article" date="2015" name="Genome Announc.">
        <title>Complete Genome Sequence of Herbaspirillum hiltneri N3 (DSM 17495), Isolated from Surface-Sterilized Wheat Roots.</title>
        <authorList>
            <person name="Guizelini D."/>
            <person name="Saizaki P.M."/>
            <person name="Coimbra N.A."/>
            <person name="Weiss V.A."/>
            <person name="Faoro H."/>
            <person name="Sfeir M.Z."/>
            <person name="Baura V.A."/>
            <person name="Monteiro R.A."/>
            <person name="Chubatsu L.S."/>
            <person name="Souza E.M."/>
            <person name="Cruz L.M."/>
            <person name="Pedrosa F.O."/>
            <person name="Raittz R.T."/>
            <person name="Marchaukoski J.N."/>
            <person name="Steffens M.B."/>
        </authorList>
    </citation>
    <scope>NUCLEOTIDE SEQUENCE [LARGE SCALE GENOMIC DNA]</scope>
    <source>
        <strain evidence="4">N3</strain>
    </source>
</reference>
<dbReference type="InterPro" id="IPR008638">
    <property type="entry name" value="FhaB/CdiA-like_TPS"/>
</dbReference>
<evidence type="ECO:0000313" key="4">
    <source>
        <dbReference type="Proteomes" id="UP000063429"/>
    </source>
</evidence>
<gene>
    <name evidence="3" type="ORF">F506_00330</name>
</gene>
<keyword evidence="4" id="KW-1185">Reference proteome</keyword>
<dbReference type="PANTHER" id="PTHR12338:SF5">
    <property type="entry name" value="ANTIGEN 43-RELATED"/>
    <property type="match status" value="1"/>
</dbReference>
<sequence length="1435" mass="142432">MSEQSQTRREKPTQDVNRIELMPASFTMRVGNRRLTMSWRPRKPVPQLLTGLLRRSWRAMFGKSLRMSVTAAAICAAWNVPALAAAPGVNTLPTGGVITAGTATIAQNGNTLNINQSSSAAIGSFTSFSIGANAVVDISQTSASNAFLARVTGADPSQIYGLLKSNGTVVLVNQNGLMVGPGGVVDVARFIGSTLNISDSDFLAGRLTFVNGGHAGNVDNQGVIKSATGGSVYLIGANVTNNGIIHSPNGEVLLAAGQTVQLVDTATPGVTVCVTGAAGSVTNLGAITAEAGRIGIAAGLITNSGNINASSVVNEGGRIFLRASQKLTTTASSRITADGVAKGGSVVLYSDGAAYIDGDVSARGAPGLGGFVETSGKKTLDVVKAPDVGTGGEWLIDPYDLTVVATGTNGVSNSGNVITSTAAGSTIEAGTIVTQLNQGNSVSLTTGAGGAANGGNITVNAAINKTSGSAASLTLNANNSIAINAGITSTSGTLNLNLNSNLSGIAGDHAVQVNNALIQINGGELNVRDGSSTGISNGNLFINNGGGIDLGTGGTLNAGNLNVTNGGNLLGGFTSSVHLQGTLNNSGTVNFSNAAITVGDKIINNGQFTTANVSINTVNGFINSVGAVANLNYMTNFQTGSFINAGTMNANGSGGFVTFENGLSNSGVMNIQGSIMSNASSSNGVGGIMNLGVDGVTTHLQGSGDWTNDGTLKVLGTLNTVNIDNALTNGATGTILVSGSVNTLSAGTFTNAGSMIIGASNSVSGNSVTNTGNISMTDATLSFNTFTNDVGGNLSGTGTIYSNGQFTNSGVISPGGDGTVGQLGINGNFTQSATGVLNIDVASDTSYDTFYLNAPTPVQLGGTLQSKLLGAYVPTLNTRLSPIVFTNQNAGETYFRHVLGNVINTSSGLQMLKVDYKGALALVMSGSANLTYNGNSDSHWGTATSWTEGILPTAIDNVIVNNGVTLTHGSGDGVDTVNSITLNNSSTLAITGGTVNAGNITSAGYGSVIITGTAVEEGGGGNFNGFSSGGGGVTSANTGVLNLSGTARISNLSLSNGGTFNGGSSSVLNVTDDFSQNSAGVINSNGTVALSRADGDLVTGNIAARNLVLEAQNGAISQSDSSLHVTQQLLTSSATGTTLTSSGNRIAAFAGNNRGINDISLVNNLELADTSVFRINGVTNANGSISIVNTGGTMTTALGSSANFLTALPTAPDVATPPTLSDRLGTLGIVTNGTVSASMLAHTVVIETHSPLTIGVGGVSASGNINLTAGNSGSPTDNLIVNGVIASAGGSISLVAGNNMSINANISTSAPGTALFTVTNGVLTYAPGVSVTDASGTVVPVAALVNQIVAPVVTPVIQPSVAQIVTNTVKVTTTGQNIPTPPVFTASTTPVSTPANTQTTGGTQGSFGGDDGGGSGTPAAGGGANTAKKPLPVCT</sequence>
<feature type="compositionally biased region" description="Gly residues" evidence="1">
    <location>
        <begin position="1402"/>
        <end position="1424"/>
    </location>
</feature>
<name>A0ABM5UVT2_9BURK</name>
<dbReference type="NCBIfam" id="TIGR01901">
    <property type="entry name" value="adhes_NPXG"/>
    <property type="match status" value="1"/>
</dbReference>
<evidence type="ECO:0000259" key="2">
    <source>
        <dbReference type="SMART" id="SM00912"/>
    </source>
</evidence>
<protein>
    <recommendedName>
        <fullName evidence="2">Filamentous haemagglutinin FhaB/tRNA nuclease CdiA-like TPS domain-containing protein</fullName>
    </recommendedName>
</protein>